<evidence type="ECO:0000313" key="2">
    <source>
        <dbReference type="Proteomes" id="UP000276443"/>
    </source>
</evidence>
<reference evidence="1 2" key="1">
    <citation type="submission" date="2018-11" db="EMBL/GenBank/DDBJ databases">
        <title>Genomic Encyclopedia of Type Strains, Phase IV (KMG-IV): sequencing the most valuable type-strain genomes for metagenomic binning, comparative biology and taxonomic classification.</title>
        <authorList>
            <person name="Goeker M."/>
        </authorList>
    </citation>
    <scope>NUCLEOTIDE SEQUENCE [LARGE SCALE GENOMIC DNA]</scope>
    <source>
        <strain evidence="1 2">DSM 18090</strain>
    </source>
</reference>
<dbReference type="Pfam" id="PF09388">
    <property type="entry name" value="SpoOE-like"/>
    <property type="match status" value="1"/>
</dbReference>
<dbReference type="PANTHER" id="PTHR41263:SF1">
    <property type="entry name" value="ASPARTYL-PHOSPHATE PHOSPHATASE YISI"/>
    <property type="match status" value="1"/>
</dbReference>
<dbReference type="InterPro" id="IPR018540">
    <property type="entry name" value="Spo0E-like"/>
</dbReference>
<dbReference type="RefSeq" id="WP_281274521.1">
    <property type="nucleotide sequence ID" value="NZ_RKRF01000010.1"/>
</dbReference>
<dbReference type="EMBL" id="RKRF01000010">
    <property type="protein sequence ID" value="RPF52283.1"/>
    <property type="molecule type" value="Genomic_DNA"/>
</dbReference>
<proteinExistence type="predicted"/>
<dbReference type="SUPFAM" id="SSF140500">
    <property type="entry name" value="BAS1536-like"/>
    <property type="match status" value="1"/>
</dbReference>
<accession>A0A3N5B4N0</accession>
<gene>
    <name evidence="1" type="ORF">EDC24_2277</name>
</gene>
<dbReference type="GO" id="GO:0043937">
    <property type="term" value="P:regulation of sporulation"/>
    <property type="evidence" value="ECO:0007669"/>
    <property type="project" value="InterPro"/>
</dbReference>
<sequence>MSKQFKLQKLQSEIEQLRSKMEEIASTYGYTSKESIQLSQELDYLLNEYQCISSCNKVPTR</sequence>
<dbReference type="InterPro" id="IPR053028">
    <property type="entry name" value="Spo0E-like_phosphatase"/>
</dbReference>
<dbReference type="Proteomes" id="UP000276443">
    <property type="component" value="Unassembled WGS sequence"/>
</dbReference>
<comment type="caution">
    <text evidence="1">The sequence shown here is derived from an EMBL/GenBank/DDBJ whole genome shotgun (WGS) entry which is preliminary data.</text>
</comment>
<keyword evidence="2" id="KW-1185">Reference proteome</keyword>
<dbReference type="InterPro" id="IPR037208">
    <property type="entry name" value="Spo0E-like_sf"/>
</dbReference>
<dbReference type="AlphaFoldDB" id="A0A3N5B4N0"/>
<dbReference type="InterPro" id="IPR036638">
    <property type="entry name" value="HLH_DNA-bd_sf"/>
</dbReference>
<organism evidence="1 2">
    <name type="scientific">Aquisalibacillus elongatus</name>
    <dbReference type="NCBI Taxonomy" id="485577"/>
    <lineage>
        <taxon>Bacteria</taxon>
        <taxon>Bacillati</taxon>
        <taxon>Bacillota</taxon>
        <taxon>Bacilli</taxon>
        <taxon>Bacillales</taxon>
        <taxon>Bacillaceae</taxon>
        <taxon>Aquisalibacillus</taxon>
    </lineage>
</organism>
<evidence type="ECO:0000313" key="1">
    <source>
        <dbReference type="EMBL" id="RPF52283.1"/>
    </source>
</evidence>
<dbReference type="PANTHER" id="PTHR41263">
    <property type="entry name" value="ASPARTYL-PHOSPHATE PHOSPHATASE YISI"/>
    <property type="match status" value="1"/>
</dbReference>
<name>A0A3N5B4N0_9BACI</name>
<protein>
    <submittedName>
        <fullName evidence="1">Stage 0 sporulation regulatory protein</fullName>
    </submittedName>
</protein>
<dbReference type="Gene3D" id="4.10.280.10">
    <property type="entry name" value="Helix-loop-helix DNA-binding domain"/>
    <property type="match status" value="1"/>
</dbReference>
<dbReference type="GO" id="GO:0046983">
    <property type="term" value="F:protein dimerization activity"/>
    <property type="evidence" value="ECO:0007669"/>
    <property type="project" value="InterPro"/>
</dbReference>